<dbReference type="SMART" id="SM00304">
    <property type="entry name" value="HAMP"/>
    <property type="match status" value="1"/>
</dbReference>
<dbReference type="Pfam" id="PF08448">
    <property type="entry name" value="PAS_4"/>
    <property type="match status" value="1"/>
</dbReference>
<evidence type="ECO:0000259" key="8">
    <source>
        <dbReference type="PROSITE" id="PS51753"/>
    </source>
</evidence>
<organism evidence="10 11">
    <name type="scientific">Oceanidesulfovibrio marinus</name>
    <dbReference type="NCBI Taxonomy" id="370038"/>
    <lineage>
        <taxon>Bacteria</taxon>
        <taxon>Pseudomonadati</taxon>
        <taxon>Thermodesulfobacteriota</taxon>
        <taxon>Desulfovibrionia</taxon>
        <taxon>Desulfovibrionales</taxon>
        <taxon>Desulfovibrionaceae</taxon>
        <taxon>Oceanidesulfovibrio</taxon>
    </lineage>
</organism>
<dbReference type="InterPro" id="IPR004089">
    <property type="entry name" value="MCPsignal_dom"/>
</dbReference>
<dbReference type="Proteomes" id="UP000503251">
    <property type="component" value="Chromosome"/>
</dbReference>
<dbReference type="GO" id="GO:0007165">
    <property type="term" value="P:signal transduction"/>
    <property type="evidence" value="ECO:0007669"/>
    <property type="project" value="UniProtKB-KW"/>
</dbReference>
<feature type="domain" description="HBM" evidence="8">
    <location>
        <begin position="71"/>
        <end position="311"/>
    </location>
</feature>
<comment type="similarity">
    <text evidence="3">Belongs to the methyl-accepting chemotaxis (MCP) protein family.</text>
</comment>
<evidence type="ECO:0000259" key="6">
    <source>
        <dbReference type="PROSITE" id="PS50111"/>
    </source>
</evidence>
<evidence type="ECO:0000259" key="7">
    <source>
        <dbReference type="PROSITE" id="PS50885"/>
    </source>
</evidence>
<keyword evidence="5" id="KW-0812">Transmembrane</keyword>
<evidence type="ECO:0000256" key="4">
    <source>
        <dbReference type="PROSITE-ProRule" id="PRU00284"/>
    </source>
</evidence>
<dbReference type="AlphaFoldDB" id="A0A6P1ZFS9"/>
<dbReference type="InterPro" id="IPR032255">
    <property type="entry name" value="HBM"/>
</dbReference>
<feature type="domain" description="Methyl-accepting transducer" evidence="6">
    <location>
        <begin position="565"/>
        <end position="801"/>
    </location>
</feature>
<dbReference type="Proteomes" id="UP000434052">
    <property type="component" value="Unassembled WGS sequence"/>
</dbReference>
<dbReference type="GO" id="GO:0006935">
    <property type="term" value="P:chemotaxis"/>
    <property type="evidence" value="ECO:0007669"/>
    <property type="project" value="UniProtKB-ARBA"/>
</dbReference>
<dbReference type="InterPro" id="IPR035965">
    <property type="entry name" value="PAS-like_dom_sf"/>
</dbReference>
<dbReference type="InterPro" id="IPR013656">
    <property type="entry name" value="PAS_4"/>
</dbReference>
<name>A0A6P1ZFS9_9BACT</name>
<dbReference type="Pfam" id="PF00672">
    <property type="entry name" value="HAMP"/>
    <property type="match status" value="1"/>
</dbReference>
<dbReference type="SUPFAM" id="SSF55785">
    <property type="entry name" value="PYP-like sensor domain (PAS domain)"/>
    <property type="match status" value="1"/>
</dbReference>
<feature type="domain" description="HAMP" evidence="7">
    <location>
        <begin position="345"/>
        <end position="397"/>
    </location>
</feature>
<dbReference type="CDD" id="cd06225">
    <property type="entry name" value="HAMP"/>
    <property type="match status" value="1"/>
</dbReference>
<feature type="transmembrane region" description="Helical" evidence="5">
    <location>
        <begin position="35"/>
        <end position="55"/>
    </location>
</feature>
<proteinExistence type="inferred from homology"/>
<evidence type="ECO:0000256" key="2">
    <source>
        <dbReference type="ARBA" id="ARBA00023224"/>
    </source>
</evidence>
<evidence type="ECO:0000313" key="10">
    <source>
        <dbReference type="EMBL" id="TVM32249.1"/>
    </source>
</evidence>
<evidence type="ECO:0000313" key="11">
    <source>
        <dbReference type="Proteomes" id="UP000434052"/>
    </source>
</evidence>
<accession>A0A6P1ZFS9</accession>
<keyword evidence="2 4" id="KW-0807">Transducer</keyword>
<dbReference type="Gene3D" id="6.10.340.10">
    <property type="match status" value="1"/>
</dbReference>
<dbReference type="PROSITE" id="PS50111">
    <property type="entry name" value="CHEMOTAXIS_TRANSDUC_2"/>
    <property type="match status" value="1"/>
</dbReference>
<dbReference type="Pfam" id="PF16591">
    <property type="entry name" value="HBM"/>
    <property type="match status" value="1"/>
</dbReference>
<comment type="subcellular location">
    <subcellularLocation>
        <location evidence="1">Membrane</location>
    </subcellularLocation>
</comment>
<dbReference type="Pfam" id="PF00015">
    <property type="entry name" value="MCPsignal"/>
    <property type="match status" value="1"/>
</dbReference>
<keyword evidence="12" id="KW-1185">Reference proteome</keyword>
<reference evidence="10 11" key="1">
    <citation type="submission" date="2018-06" db="EMBL/GenBank/DDBJ databases">
        <title>Complete genome of Desulfovibrio marinus P48SEP.</title>
        <authorList>
            <person name="Crispim J.S."/>
            <person name="Vidigal P.M.P."/>
            <person name="Silva L.C.F."/>
            <person name="Araujo L.C."/>
            <person name="Laguardia C.N."/>
            <person name="Dias R.S."/>
            <person name="Sousa M.P."/>
            <person name="Paula S.O."/>
            <person name="Silva C."/>
        </authorList>
    </citation>
    <scope>NUCLEOTIDE SEQUENCE [LARGE SCALE GENOMIC DNA]</scope>
    <source>
        <strain evidence="10 11">P48SEP</strain>
    </source>
</reference>
<dbReference type="SMART" id="SM01358">
    <property type="entry name" value="HBM"/>
    <property type="match status" value="1"/>
</dbReference>
<sequence length="837" mass="91523">MHFLMCRAIVPVLQGGFMVSEMRTRSLLNSISIKLKLLIGFGMTLLLLCVVAWVGNMGLGEARDGTVRYRNMARDANLAGRMQANLLLARMSVKNYMISASDESLEEYRHRMDLLQGFLQTAETEIMDPERAKLVSDAKAKLEEYLAGFEELKSMSAAMVEHVAAMDKSGEQMTNAIRQIAEYCAQYELFSCLDTVSEINNHLMQGRLAMASYLWNTHNPADAQKAHQELATFQKLIKERDDSGESSNVRALYETLFASSEEYLAASYAEMELAEKRKTVIDGTLDRLGPVIADDFEKVKLSVIAEQDKLGPVLQARNQKLNRTILIVSVIALALGACIAILLSLTISRQLGRAMRFSQAIAAGDFGATLDIHGRDEVARLAQAMRMIPETLNKVVDEFSRVSLKIRHGYLYERGDTAPFQGSFAEIVASTNHIADAYSHYLDEVPTPVMTIDKSFKVRYMNKAGLDMARTDKKSILNARCSDIFRTPDCGTRSCACQHAMDTMDKTSRETQARPADLNLDIAYTGIPIMENGSVIGAIEVMVDQTEIKNTQRRILDVVEQANSLSDRLASSADELAAQVEQINQGTANQRDRVSETATAMEEMNATVIEVAKNSSETSQNSSRTRDKALEGADIVQQSMAAISKVSASTEELLANMQTLSERSESIGSVMNVISDIADQTNLLALNAAIEAARAGEAGRGFAVVADEVRKLAEKTMAATGEVGASIQAIQDATRKNAANMQEASEEVGKASDLSVQSGSALREIVQFMEINANQVESIATAAEQQSATSEEISRAVDEISTITNETAESMRQSAIAVQELADMSNDLSTLMARLSS</sequence>
<reference evidence="9 12" key="2">
    <citation type="submission" date="2019-04" db="EMBL/GenBank/DDBJ databases">
        <title>Isolation and culture of sulfate reducing bacteria from the cold seep of the South China Sea.</title>
        <authorList>
            <person name="Sun C."/>
            <person name="Liu R."/>
        </authorList>
    </citation>
    <scope>NUCLEOTIDE SEQUENCE [LARGE SCALE GENOMIC DNA]</scope>
    <source>
        <strain evidence="9 12">CS1</strain>
    </source>
</reference>
<dbReference type="EMBL" id="QMIF01000011">
    <property type="protein sequence ID" value="TVM32249.1"/>
    <property type="molecule type" value="Genomic_DNA"/>
</dbReference>
<dbReference type="Gene3D" id="3.30.450.20">
    <property type="entry name" value="PAS domain"/>
    <property type="match status" value="1"/>
</dbReference>
<dbReference type="Gene3D" id="1.10.287.950">
    <property type="entry name" value="Methyl-accepting chemotaxis protein"/>
    <property type="match status" value="1"/>
</dbReference>
<gene>
    <name evidence="10" type="ORF">DQK91_15310</name>
    <name evidence="9" type="ORF">E8L03_15785</name>
</gene>
<evidence type="ECO:0000256" key="5">
    <source>
        <dbReference type="SAM" id="Phobius"/>
    </source>
</evidence>
<protein>
    <submittedName>
        <fullName evidence="9">HAMP domain-containing protein</fullName>
    </submittedName>
</protein>
<evidence type="ECO:0000313" key="9">
    <source>
        <dbReference type="EMBL" id="QJT10300.1"/>
    </source>
</evidence>
<dbReference type="GO" id="GO:0016020">
    <property type="term" value="C:membrane"/>
    <property type="evidence" value="ECO:0007669"/>
    <property type="project" value="UniProtKB-SubCell"/>
</dbReference>
<evidence type="ECO:0000256" key="3">
    <source>
        <dbReference type="ARBA" id="ARBA00029447"/>
    </source>
</evidence>
<dbReference type="OrthoDB" id="9816383at2"/>
<dbReference type="PANTHER" id="PTHR32089">
    <property type="entry name" value="METHYL-ACCEPTING CHEMOTAXIS PROTEIN MCPB"/>
    <property type="match status" value="1"/>
</dbReference>
<keyword evidence="5" id="KW-1133">Transmembrane helix</keyword>
<dbReference type="PROSITE" id="PS50885">
    <property type="entry name" value="HAMP"/>
    <property type="match status" value="1"/>
</dbReference>
<keyword evidence="5" id="KW-0472">Membrane</keyword>
<dbReference type="PROSITE" id="PS51753">
    <property type="entry name" value="HBM"/>
    <property type="match status" value="1"/>
</dbReference>
<feature type="transmembrane region" description="Helical" evidence="5">
    <location>
        <begin position="325"/>
        <end position="347"/>
    </location>
</feature>
<dbReference type="SUPFAM" id="SSF58104">
    <property type="entry name" value="Methyl-accepting chemotaxis protein (MCP) signaling domain"/>
    <property type="match status" value="1"/>
</dbReference>
<evidence type="ECO:0000256" key="1">
    <source>
        <dbReference type="ARBA" id="ARBA00004370"/>
    </source>
</evidence>
<dbReference type="InterPro" id="IPR003660">
    <property type="entry name" value="HAMP_dom"/>
</dbReference>
<dbReference type="SMART" id="SM00283">
    <property type="entry name" value="MA"/>
    <property type="match status" value="1"/>
</dbReference>
<dbReference type="EMBL" id="CP039543">
    <property type="protein sequence ID" value="QJT10300.1"/>
    <property type="molecule type" value="Genomic_DNA"/>
</dbReference>
<dbReference type="FunFam" id="1.10.287.950:FF:000001">
    <property type="entry name" value="Methyl-accepting chemotaxis sensory transducer"/>
    <property type="match status" value="1"/>
</dbReference>
<evidence type="ECO:0000313" key="12">
    <source>
        <dbReference type="Proteomes" id="UP000503251"/>
    </source>
</evidence>
<dbReference type="CDD" id="cd11386">
    <property type="entry name" value="MCP_signal"/>
    <property type="match status" value="1"/>
</dbReference>
<dbReference type="PANTHER" id="PTHR32089:SF112">
    <property type="entry name" value="LYSOZYME-LIKE PROTEIN-RELATED"/>
    <property type="match status" value="1"/>
</dbReference>